<organism evidence="1 2">
    <name type="scientific">Reticulomyxa filosa</name>
    <dbReference type="NCBI Taxonomy" id="46433"/>
    <lineage>
        <taxon>Eukaryota</taxon>
        <taxon>Sar</taxon>
        <taxon>Rhizaria</taxon>
        <taxon>Retaria</taxon>
        <taxon>Foraminifera</taxon>
        <taxon>Monothalamids</taxon>
        <taxon>Reticulomyxidae</taxon>
        <taxon>Reticulomyxa</taxon>
    </lineage>
</organism>
<comment type="caution">
    <text evidence="1">The sequence shown here is derived from an EMBL/GenBank/DDBJ whole genome shotgun (WGS) entry which is preliminary data.</text>
</comment>
<keyword evidence="2" id="KW-1185">Reference proteome</keyword>
<gene>
    <name evidence="1" type="ORF">RFI_25917</name>
</gene>
<dbReference type="AlphaFoldDB" id="X6MCT9"/>
<dbReference type="Proteomes" id="UP000023152">
    <property type="component" value="Unassembled WGS sequence"/>
</dbReference>
<dbReference type="EMBL" id="ASPP01022449">
    <property type="protein sequence ID" value="ETO11461.1"/>
    <property type="molecule type" value="Genomic_DNA"/>
</dbReference>
<reference evidence="1 2" key="1">
    <citation type="journal article" date="2013" name="Curr. Biol.">
        <title>The Genome of the Foraminiferan Reticulomyxa filosa.</title>
        <authorList>
            <person name="Glockner G."/>
            <person name="Hulsmann N."/>
            <person name="Schleicher M."/>
            <person name="Noegel A.A."/>
            <person name="Eichinger L."/>
            <person name="Gallinger C."/>
            <person name="Pawlowski J."/>
            <person name="Sierra R."/>
            <person name="Euteneuer U."/>
            <person name="Pillet L."/>
            <person name="Moustafa A."/>
            <person name="Platzer M."/>
            <person name="Groth M."/>
            <person name="Szafranski K."/>
            <person name="Schliwa M."/>
        </authorList>
    </citation>
    <scope>NUCLEOTIDE SEQUENCE [LARGE SCALE GENOMIC DNA]</scope>
</reference>
<sequence>MVLLNLKQDTNKENVFLSSVSTICDEIKKPSPKAMEKIWAALVRLKLEVLTKDTELTKIFEISNSSDDTDEKINNLIIKRIEHNSLNDYQYQFNQMTELIKKTGIFTFDESNSGFDVLVKLDGYFRNDSNKIKKIWIFFERRQTIISIDNRNKFIKKKKDNNDNKQNEKESSKPKSIDWKLKNELIKAKKTYASRTKPKTAMETIENQQIQTIKTFQKINGIDDDILVYIGVFFGKREQSENVYLIMEPVRGGLEKLFEIMICSPINSNISKIDDLVKKS</sequence>
<protein>
    <submittedName>
        <fullName evidence="1">Sf assemblin</fullName>
    </submittedName>
</protein>
<evidence type="ECO:0000313" key="2">
    <source>
        <dbReference type="Proteomes" id="UP000023152"/>
    </source>
</evidence>
<evidence type="ECO:0000313" key="1">
    <source>
        <dbReference type="EMBL" id="ETO11461.1"/>
    </source>
</evidence>
<accession>X6MCT9</accession>
<proteinExistence type="predicted"/>
<name>X6MCT9_RETFI</name>